<feature type="transmembrane region" description="Helical" evidence="1">
    <location>
        <begin position="48"/>
        <end position="66"/>
    </location>
</feature>
<reference evidence="3" key="1">
    <citation type="submission" date="2016-10" db="EMBL/GenBank/DDBJ databases">
        <title>The complete genome sequence of the rumen bacterium Butyrivibrio hungatei MB2003.</title>
        <authorList>
            <person name="Palevich N."/>
            <person name="Kelly W.J."/>
            <person name="Leahy S.C."/>
            <person name="Altermann E."/>
            <person name="Rakonjac J."/>
            <person name="Attwood G.T."/>
        </authorList>
    </citation>
    <scope>NUCLEOTIDE SEQUENCE [LARGE SCALE GENOMIC DNA]</scope>
    <source>
        <strain evidence="3">MB2003</strain>
    </source>
</reference>
<gene>
    <name evidence="2" type="ORF">bhn_I0260</name>
</gene>
<keyword evidence="1" id="KW-0472">Membrane</keyword>
<accession>A0A1D9NZD7</accession>
<keyword evidence="1" id="KW-1133">Transmembrane helix</keyword>
<feature type="transmembrane region" description="Helical" evidence="1">
    <location>
        <begin position="73"/>
        <end position="89"/>
    </location>
</feature>
<sequence length="195" mass="21621">MKMKKGKVVMNNKWNKKNAIWMVVYAVIYAVFTVLVCVLGAIHPVMFVCYQITAGILLSGVAFYAFRRIQAPGCAAIFSLMIILLFVITGDAVPWHVIPVVVIGVLAEAVRFLCKYKWNGDVISTVIMSFSTFGYYGQIWFNRTYTYECAVEEMPEGYADTLMAVSPFWSLIAVLIAGVALSVAITAVTAKIFTN</sequence>
<protein>
    <recommendedName>
        <fullName evidence="4">Energy-coupling factor transport system substrate-specific component</fullName>
    </recommendedName>
</protein>
<proteinExistence type="predicted"/>
<dbReference type="EMBL" id="CP017831">
    <property type="protein sequence ID" value="AOZ95295.1"/>
    <property type="molecule type" value="Genomic_DNA"/>
</dbReference>
<feature type="transmembrane region" description="Helical" evidence="1">
    <location>
        <begin position="95"/>
        <end position="114"/>
    </location>
</feature>
<evidence type="ECO:0000313" key="3">
    <source>
        <dbReference type="Proteomes" id="UP000179284"/>
    </source>
</evidence>
<dbReference type="Proteomes" id="UP000179284">
    <property type="component" value="Chromosome I"/>
</dbReference>
<keyword evidence="1" id="KW-0812">Transmembrane</keyword>
<evidence type="ECO:0000313" key="2">
    <source>
        <dbReference type="EMBL" id="AOZ95295.1"/>
    </source>
</evidence>
<dbReference type="InterPro" id="IPR011733">
    <property type="entry name" value="CHP02185_IM"/>
</dbReference>
<keyword evidence="3" id="KW-1185">Reference proteome</keyword>
<feature type="transmembrane region" description="Helical" evidence="1">
    <location>
        <begin position="121"/>
        <end position="141"/>
    </location>
</feature>
<name>A0A1D9NZD7_9FIRM</name>
<organism evidence="2 3">
    <name type="scientific">Butyrivibrio hungatei</name>
    <dbReference type="NCBI Taxonomy" id="185008"/>
    <lineage>
        <taxon>Bacteria</taxon>
        <taxon>Bacillati</taxon>
        <taxon>Bacillota</taxon>
        <taxon>Clostridia</taxon>
        <taxon>Lachnospirales</taxon>
        <taxon>Lachnospiraceae</taxon>
        <taxon>Butyrivibrio</taxon>
    </lineage>
</organism>
<dbReference type="Pfam" id="PF09605">
    <property type="entry name" value="Trep_Strep"/>
    <property type="match status" value="1"/>
</dbReference>
<evidence type="ECO:0000256" key="1">
    <source>
        <dbReference type="SAM" id="Phobius"/>
    </source>
</evidence>
<feature type="transmembrane region" description="Helical" evidence="1">
    <location>
        <begin position="20"/>
        <end position="42"/>
    </location>
</feature>
<dbReference type="AlphaFoldDB" id="A0A1D9NZD7"/>
<evidence type="ECO:0008006" key="4">
    <source>
        <dbReference type="Google" id="ProtNLM"/>
    </source>
</evidence>
<feature type="transmembrane region" description="Helical" evidence="1">
    <location>
        <begin position="168"/>
        <end position="193"/>
    </location>
</feature>
<dbReference type="KEGG" id="bhu:bhn_I0260"/>